<keyword evidence="2" id="KW-0479">Metal-binding</keyword>
<evidence type="ECO:0000256" key="3">
    <source>
        <dbReference type="ARBA" id="ARBA00022771"/>
    </source>
</evidence>
<dbReference type="Pfam" id="PF05699">
    <property type="entry name" value="Dimer_Tnp_hAT"/>
    <property type="match status" value="1"/>
</dbReference>
<feature type="compositionally biased region" description="Acidic residues" evidence="6">
    <location>
        <begin position="265"/>
        <end position="284"/>
    </location>
</feature>
<keyword evidence="5" id="KW-0539">Nucleus</keyword>
<organism evidence="8 9">
    <name type="scientific">Homarus americanus</name>
    <name type="common">American lobster</name>
    <dbReference type="NCBI Taxonomy" id="6706"/>
    <lineage>
        <taxon>Eukaryota</taxon>
        <taxon>Metazoa</taxon>
        <taxon>Ecdysozoa</taxon>
        <taxon>Arthropoda</taxon>
        <taxon>Crustacea</taxon>
        <taxon>Multicrustacea</taxon>
        <taxon>Malacostraca</taxon>
        <taxon>Eumalacostraca</taxon>
        <taxon>Eucarida</taxon>
        <taxon>Decapoda</taxon>
        <taxon>Pleocyemata</taxon>
        <taxon>Astacidea</taxon>
        <taxon>Nephropoidea</taxon>
        <taxon>Nephropidae</taxon>
        <taxon>Homarus</taxon>
    </lineage>
</organism>
<comment type="subcellular location">
    <subcellularLocation>
        <location evidence="1">Nucleus</location>
    </subcellularLocation>
</comment>
<dbReference type="GO" id="GO:0008270">
    <property type="term" value="F:zinc ion binding"/>
    <property type="evidence" value="ECO:0007669"/>
    <property type="project" value="UniProtKB-KW"/>
</dbReference>
<dbReference type="GO" id="GO:0005634">
    <property type="term" value="C:nucleus"/>
    <property type="evidence" value="ECO:0007669"/>
    <property type="project" value="UniProtKB-SubCell"/>
</dbReference>
<dbReference type="OrthoDB" id="4951847at2759"/>
<name>A0A8J5JUQ3_HOMAM</name>
<keyword evidence="9" id="KW-1185">Reference proteome</keyword>
<evidence type="ECO:0000313" key="8">
    <source>
        <dbReference type="EMBL" id="KAG7164415.1"/>
    </source>
</evidence>
<comment type="caution">
    <text evidence="8">The sequence shown here is derived from an EMBL/GenBank/DDBJ whole genome shotgun (WGS) entry which is preliminary data.</text>
</comment>
<reference evidence="8" key="1">
    <citation type="journal article" date="2021" name="Sci. Adv.">
        <title>The American lobster genome reveals insights on longevity, neural, and immune adaptations.</title>
        <authorList>
            <person name="Polinski J.M."/>
            <person name="Zimin A.V."/>
            <person name="Clark K.F."/>
            <person name="Kohn A.B."/>
            <person name="Sadowski N."/>
            <person name="Timp W."/>
            <person name="Ptitsyn A."/>
            <person name="Khanna P."/>
            <person name="Romanova D.Y."/>
            <person name="Williams P."/>
            <person name="Greenwood S.J."/>
            <person name="Moroz L.L."/>
            <person name="Walt D.R."/>
            <person name="Bodnar A.G."/>
        </authorList>
    </citation>
    <scope>NUCLEOTIDE SEQUENCE</scope>
    <source>
        <strain evidence="8">GMGI-L3</strain>
    </source>
</reference>
<sequence>MESMSNNRNDLKGLAIDDEAKKAGLDQAVRNLLLSEIFWDRVDGVLKLLKPIADAINAVEGDNKHLSIGPKIFSDLEQAFKDNISSSPVLKSEEECLMSIIPKRRKFLLQPIHLAANLLDPRYRGSHISGEESIDAMEVIHNIATTNPHVYETKVLGELADYRSKENLFAKSFTWKSVKQTSPTSWWNGICCSTQLSRIASDILNLPPTSAAVERSFSRQSWIHNEKRNRLTNDKAEKLVFISHYLALDAEEIVKRINVGSFTGDCDEGEEEEDIGISDSESENSEVSINMDACDSDDMPDLS</sequence>
<gene>
    <name evidence="8" type="ORF">Hamer_G003615</name>
</gene>
<protein>
    <submittedName>
        <fullName evidence="8">Putative hAT family C-terminal dimerization region-containing protein 19</fullName>
    </submittedName>
</protein>
<dbReference type="PANTHER" id="PTHR46481">
    <property type="entry name" value="ZINC FINGER BED DOMAIN-CONTAINING PROTEIN 4"/>
    <property type="match status" value="1"/>
</dbReference>
<feature type="domain" description="HAT C-terminal dimerisation" evidence="7">
    <location>
        <begin position="173"/>
        <end position="244"/>
    </location>
</feature>
<dbReference type="InterPro" id="IPR052035">
    <property type="entry name" value="ZnF_BED_domain_contain"/>
</dbReference>
<feature type="region of interest" description="Disordered" evidence="6">
    <location>
        <begin position="264"/>
        <end position="303"/>
    </location>
</feature>
<keyword evidence="4" id="KW-0862">Zinc</keyword>
<dbReference type="InterPro" id="IPR008906">
    <property type="entry name" value="HATC_C_dom"/>
</dbReference>
<keyword evidence="3" id="KW-0863">Zinc-finger</keyword>
<evidence type="ECO:0000313" key="9">
    <source>
        <dbReference type="Proteomes" id="UP000747542"/>
    </source>
</evidence>
<accession>A0A8J5JUQ3</accession>
<evidence type="ECO:0000259" key="7">
    <source>
        <dbReference type="Pfam" id="PF05699"/>
    </source>
</evidence>
<feature type="compositionally biased region" description="Acidic residues" evidence="6">
    <location>
        <begin position="294"/>
        <end position="303"/>
    </location>
</feature>
<proteinExistence type="predicted"/>
<dbReference type="PANTHER" id="PTHR46481:SF10">
    <property type="entry name" value="ZINC FINGER BED DOMAIN-CONTAINING PROTEIN 39"/>
    <property type="match status" value="1"/>
</dbReference>
<evidence type="ECO:0000256" key="1">
    <source>
        <dbReference type="ARBA" id="ARBA00004123"/>
    </source>
</evidence>
<dbReference type="EMBL" id="JAHLQT010025476">
    <property type="protein sequence ID" value="KAG7164415.1"/>
    <property type="molecule type" value="Genomic_DNA"/>
</dbReference>
<evidence type="ECO:0000256" key="2">
    <source>
        <dbReference type="ARBA" id="ARBA00022723"/>
    </source>
</evidence>
<evidence type="ECO:0000256" key="5">
    <source>
        <dbReference type="ARBA" id="ARBA00023242"/>
    </source>
</evidence>
<dbReference type="AlphaFoldDB" id="A0A8J5JUQ3"/>
<evidence type="ECO:0000256" key="4">
    <source>
        <dbReference type="ARBA" id="ARBA00022833"/>
    </source>
</evidence>
<dbReference type="GO" id="GO:0046983">
    <property type="term" value="F:protein dimerization activity"/>
    <property type="evidence" value="ECO:0007669"/>
    <property type="project" value="InterPro"/>
</dbReference>
<dbReference type="Proteomes" id="UP000747542">
    <property type="component" value="Unassembled WGS sequence"/>
</dbReference>
<evidence type="ECO:0000256" key="6">
    <source>
        <dbReference type="SAM" id="MobiDB-lite"/>
    </source>
</evidence>